<dbReference type="Proteomes" id="UP000198755">
    <property type="component" value="Unassembled WGS sequence"/>
</dbReference>
<evidence type="ECO:0000259" key="3">
    <source>
        <dbReference type="Pfam" id="PF11972"/>
    </source>
</evidence>
<protein>
    <submittedName>
        <fullName evidence="4">HTH DNA binding domain-containing protein</fullName>
    </submittedName>
</protein>
<dbReference type="EMBL" id="FOSN01000013">
    <property type="protein sequence ID" value="SFK63886.1"/>
    <property type="molecule type" value="Genomic_DNA"/>
</dbReference>
<dbReference type="Pfam" id="PF11972">
    <property type="entry name" value="HTH_13"/>
    <property type="match status" value="1"/>
</dbReference>
<keyword evidence="5" id="KW-1185">Reference proteome</keyword>
<dbReference type="AlphaFoldDB" id="A0A1I4B7N2"/>
<dbReference type="InterPro" id="IPR048017">
    <property type="entry name" value="Y4cF-like"/>
</dbReference>
<dbReference type="STRING" id="1612308.SAMN05444581_11328"/>
<evidence type="ECO:0000259" key="2">
    <source>
        <dbReference type="Pfam" id="PF07756"/>
    </source>
</evidence>
<reference evidence="4 5" key="1">
    <citation type="submission" date="2016-10" db="EMBL/GenBank/DDBJ databases">
        <authorList>
            <person name="de Groot N.N."/>
        </authorList>
    </citation>
    <scope>NUCLEOTIDE SEQUENCE [LARGE SCALE GENOMIC DNA]</scope>
    <source>
        <strain evidence="4 5">NE2</strain>
    </source>
</reference>
<evidence type="ECO:0000256" key="1">
    <source>
        <dbReference type="SAM" id="MobiDB-lite"/>
    </source>
</evidence>
<feature type="region of interest" description="Disordered" evidence="1">
    <location>
        <begin position="158"/>
        <end position="204"/>
    </location>
</feature>
<feature type="compositionally biased region" description="Low complexity" evidence="1">
    <location>
        <begin position="158"/>
        <end position="170"/>
    </location>
</feature>
<organism evidence="4 5">
    <name type="scientific">Methylocapsa palsarum</name>
    <dbReference type="NCBI Taxonomy" id="1612308"/>
    <lineage>
        <taxon>Bacteria</taxon>
        <taxon>Pseudomonadati</taxon>
        <taxon>Pseudomonadota</taxon>
        <taxon>Alphaproteobacteria</taxon>
        <taxon>Hyphomicrobiales</taxon>
        <taxon>Beijerinckiaceae</taxon>
        <taxon>Methylocapsa</taxon>
    </lineage>
</organism>
<feature type="domain" description="HTH DNA binding" evidence="3">
    <location>
        <begin position="363"/>
        <end position="417"/>
    </location>
</feature>
<sequence length="418" mass="44894">MKQFNRLLACVMVSFVLILKMFTAFAWSRMSLKTAAACIDNAPPPPAFDLGPQALAEIIGPMSAADDALARLDERLRKSPVRGGVLARLDAREACAALWAEAELVQLEDLVLHDAGMDVRSPSHELVRAHSYLRLRRRAAEGDPKALLRPEGILRLAGRSASGPAADGPAGRAGGSGEAEDADPDGRGFDGDRDGDSDEFAAEQAGASAAAAAAQSLLLRLSAGARDSLVYDEDWDEAGRLKAWSAGLTEADAFPPLLGALLLARAWRHQQPLQRQGFLAPVLAALYLRRRGRTVAHLLVFHLGLRRLKPALRRLRTPLDDLQHSLAIVAAGAGEALALHDRLTLARELLARKCKGKRGSSNLPALAELLLEAPLVSVPLIAQRLKISPQAAQLLVAELGSSLREITGRKRYRAWTIG</sequence>
<accession>A0A1I4B7N2</accession>
<feature type="compositionally biased region" description="Basic and acidic residues" evidence="1">
    <location>
        <begin position="184"/>
        <end position="194"/>
    </location>
</feature>
<dbReference type="Pfam" id="PF07756">
    <property type="entry name" value="DUF1612"/>
    <property type="match status" value="1"/>
</dbReference>
<feature type="domain" description="DUF1612" evidence="2">
    <location>
        <begin position="229"/>
        <end position="354"/>
    </location>
</feature>
<name>A0A1I4B7N2_9HYPH</name>
<evidence type="ECO:0000313" key="5">
    <source>
        <dbReference type="Proteomes" id="UP000198755"/>
    </source>
</evidence>
<dbReference type="InterPro" id="IPR011670">
    <property type="entry name" value="DUF1612"/>
</dbReference>
<dbReference type="NCBIfam" id="NF040876">
    <property type="entry name" value="RHE_PE00001_fam"/>
    <property type="match status" value="1"/>
</dbReference>
<gene>
    <name evidence="4" type="ORF">SAMN05444581_11328</name>
</gene>
<dbReference type="InterPro" id="IPR021068">
    <property type="entry name" value="HTH_DNA-bd"/>
</dbReference>
<proteinExistence type="predicted"/>
<evidence type="ECO:0000313" key="4">
    <source>
        <dbReference type="EMBL" id="SFK63886.1"/>
    </source>
</evidence>